<proteinExistence type="predicted"/>
<dbReference type="AlphaFoldDB" id="A0A7S4I5D4"/>
<sequence length="111" mass="12895">MDILIHTALLHSLSQCAIGGPRGDSLTAHYCLQCILLNYLALRINIFASSYVRWFSRLTLRRLVSSRLCFKSSGLLIAAYITLHFRSTQQKEKPQKIRGVYYKEYMYKITF</sequence>
<organism evidence="1">
    <name type="scientific">Odontella aurita</name>
    <dbReference type="NCBI Taxonomy" id="265563"/>
    <lineage>
        <taxon>Eukaryota</taxon>
        <taxon>Sar</taxon>
        <taxon>Stramenopiles</taxon>
        <taxon>Ochrophyta</taxon>
        <taxon>Bacillariophyta</taxon>
        <taxon>Mediophyceae</taxon>
        <taxon>Biddulphiophycidae</taxon>
        <taxon>Eupodiscales</taxon>
        <taxon>Odontellaceae</taxon>
        <taxon>Odontella</taxon>
    </lineage>
</organism>
<name>A0A7S4I5D4_9STRA</name>
<reference evidence="1" key="1">
    <citation type="submission" date="2021-01" db="EMBL/GenBank/DDBJ databases">
        <authorList>
            <person name="Corre E."/>
            <person name="Pelletier E."/>
            <person name="Niang G."/>
            <person name="Scheremetjew M."/>
            <person name="Finn R."/>
            <person name="Kale V."/>
            <person name="Holt S."/>
            <person name="Cochrane G."/>
            <person name="Meng A."/>
            <person name="Brown T."/>
            <person name="Cohen L."/>
        </authorList>
    </citation>
    <scope>NUCLEOTIDE SEQUENCE</scope>
    <source>
        <strain evidence="1">Isolate 1302-5</strain>
    </source>
</reference>
<gene>
    <name evidence="1" type="ORF">OAUR00152_LOCUS7667</name>
</gene>
<accession>A0A7S4I5D4</accession>
<evidence type="ECO:0000313" key="1">
    <source>
        <dbReference type="EMBL" id="CAE2219180.1"/>
    </source>
</evidence>
<dbReference type="EMBL" id="HBKQ01011379">
    <property type="protein sequence ID" value="CAE2219180.1"/>
    <property type="molecule type" value="Transcribed_RNA"/>
</dbReference>
<protein>
    <submittedName>
        <fullName evidence="1">Uncharacterized protein</fullName>
    </submittedName>
</protein>